<feature type="chain" id="PRO_5017489738" description="Chaperone SurA" evidence="7">
    <location>
        <begin position="23"/>
        <end position="420"/>
    </location>
</feature>
<dbReference type="PANTHER" id="PTHR47637">
    <property type="entry name" value="CHAPERONE SURA"/>
    <property type="match status" value="1"/>
</dbReference>
<feature type="domain" description="PpiC" evidence="8">
    <location>
        <begin position="268"/>
        <end position="367"/>
    </location>
</feature>
<evidence type="ECO:0000256" key="2">
    <source>
        <dbReference type="ARBA" id="ARBA00022737"/>
    </source>
</evidence>
<keyword evidence="4 7" id="KW-0697">Rotamase</keyword>
<feature type="domain" description="PpiC" evidence="8">
    <location>
        <begin position="167"/>
        <end position="260"/>
    </location>
</feature>
<dbReference type="GO" id="GO:0043165">
    <property type="term" value="P:Gram-negative-bacterium-type cell outer membrane assembly"/>
    <property type="evidence" value="ECO:0007669"/>
    <property type="project" value="InterPro"/>
</dbReference>
<dbReference type="InterPro" id="IPR027304">
    <property type="entry name" value="Trigger_fact/SurA_dom_sf"/>
</dbReference>
<gene>
    <name evidence="7" type="primary">surA</name>
    <name evidence="9" type="ORF">DFR28_102328</name>
</gene>
<dbReference type="AlphaFoldDB" id="A0A395JJL3"/>
<evidence type="ECO:0000256" key="5">
    <source>
        <dbReference type="ARBA" id="ARBA00023186"/>
    </source>
</evidence>
<evidence type="ECO:0000256" key="1">
    <source>
        <dbReference type="ARBA" id="ARBA00022729"/>
    </source>
</evidence>
<dbReference type="Gene3D" id="3.10.50.40">
    <property type="match status" value="2"/>
</dbReference>
<keyword evidence="2 7" id="KW-0677">Repeat</keyword>
<dbReference type="PROSITE" id="PS50198">
    <property type="entry name" value="PPIC_PPIASE_2"/>
    <property type="match status" value="2"/>
</dbReference>
<dbReference type="FunCoup" id="A0A395JJL3">
    <property type="interactions" value="164"/>
</dbReference>
<dbReference type="EMBL" id="QNRT01000002">
    <property type="protein sequence ID" value="RBP50912.1"/>
    <property type="molecule type" value="Genomic_DNA"/>
</dbReference>
<dbReference type="GO" id="GO:0051082">
    <property type="term" value="F:unfolded protein binding"/>
    <property type="evidence" value="ECO:0007669"/>
    <property type="project" value="UniProtKB-UniRule"/>
</dbReference>
<keyword evidence="5 7" id="KW-0143">Chaperone</keyword>
<dbReference type="GO" id="GO:0050821">
    <property type="term" value="P:protein stabilization"/>
    <property type="evidence" value="ECO:0007669"/>
    <property type="project" value="InterPro"/>
</dbReference>
<dbReference type="HAMAP" id="MF_01183">
    <property type="entry name" value="Chaperone_SurA"/>
    <property type="match status" value="1"/>
</dbReference>
<evidence type="ECO:0000256" key="4">
    <source>
        <dbReference type="ARBA" id="ARBA00023110"/>
    </source>
</evidence>
<dbReference type="InterPro" id="IPR046357">
    <property type="entry name" value="PPIase_dom_sf"/>
</dbReference>
<dbReference type="GO" id="GO:0003755">
    <property type="term" value="F:peptidyl-prolyl cis-trans isomerase activity"/>
    <property type="evidence" value="ECO:0007669"/>
    <property type="project" value="UniProtKB-UniRule"/>
</dbReference>
<dbReference type="Pfam" id="PF09312">
    <property type="entry name" value="SurA_N"/>
    <property type="match status" value="1"/>
</dbReference>
<comment type="caution">
    <text evidence="9">The sequence shown here is derived from an EMBL/GenBank/DDBJ whole genome shotgun (WGS) entry which is preliminary data.</text>
</comment>
<keyword evidence="1 7" id="KW-0732">Signal</keyword>
<evidence type="ECO:0000259" key="8">
    <source>
        <dbReference type="PROSITE" id="PS50198"/>
    </source>
</evidence>
<organism evidence="9 10">
    <name type="scientific">Arenicella xantha</name>
    <dbReference type="NCBI Taxonomy" id="644221"/>
    <lineage>
        <taxon>Bacteria</taxon>
        <taxon>Pseudomonadati</taxon>
        <taxon>Pseudomonadota</taxon>
        <taxon>Gammaproteobacteria</taxon>
        <taxon>Arenicellales</taxon>
        <taxon>Arenicellaceae</taxon>
        <taxon>Arenicella</taxon>
    </lineage>
</organism>
<dbReference type="GO" id="GO:0006457">
    <property type="term" value="P:protein folding"/>
    <property type="evidence" value="ECO:0007669"/>
    <property type="project" value="UniProtKB-UniRule"/>
</dbReference>
<evidence type="ECO:0000256" key="7">
    <source>
        <dbReference type="HAMAP-Rule" id="MF_01183"/>
    </source>
</evidence>
<dbReference type="GO" id="GO:0042277">
    <property type="term" value="F:peptide binding"/>
    <property type="evidence" value="ECO:0007669"/>
    <property type="project" value="InterPro"/>
</dbReference>
<comment type="domain">
    <text evidence="7">The PPIase activity resides only in the second parvulin domain. The N-terminal region and the C-terminal tail are necessary and sufficient for the chaperone activity of SurA. The PPIase activity is dispensable for SurA to function as a chaperone. The N-terminal region and the C-terminal tail are also required for porin recognition.</text>
</comment>
<comment type="catalytic activity">
    <reaction evidence="7">
        <text>[protein]-peptidylproline (omega=180) = [protein]-peptidylproline (omega=0)</text>
        <dbReference type="Rhea" id="RHEA:16237"/>
        <dbReference type="Rhea" id="RHEA-COMP:10747"/>
        <dbReference type="Rhea" id="RHEA-COMP:10748"/>
        <dbReference type="ChEBI" id="CHEBI:83833"/>
        <dbReference type="ChEBI" id="CHEBI:83834"/>
        <dbReference type="EC" id="5.2.1.8"/>
    </reaction>
</comment>
<reference evidence="9 10" key="1">
    <citation type="submission" date="2018-06" db="EMBL/GenBank/DDBJ databases">
        <title>Genomic Encyclopedia of Type Strains, Phase IV (KMG-IV): sequencing the most valuable type-strain genomes for metagenomic binning, comparative biology and taxonomic classification.</title>
        <authorList>
            <person name="Goeker M."/>
        </authorList>
    </citation>
    <scope>NUCLEOTIDE SEQUENCE [LARGE SCALE GENOMIC DNA]</scope>
    <source>
        <strain evidence="9 10">DSM 24032</strain>
    </source>
</reference>
<name>A0A395JJL3_9GAMM</name>
<dbReference type="InterPro" id="IPR023058">
    <property type="entry name" value="PPIase_PpiC_CS"/>
</dbReference>
<dbReference type="SUPFAM" id="SSF54534">
    <property type="entry name" value="FKBP-like"/>
    <property type="match status" value="2"/>
</dbReference>
<feature type="signal peptide" evidence="7">
    <location>
        <begin position="1"/>
        <end position="22"/>
    </location>
</feature>
<dbReference type="InParanoid" id="A0A395JJL3"/>
<dbReference type="PROSITE" id="PS01096">
    <property type="entry name" value="PPIC_PPIASE_1"/>
    <property type="match status" value="1"/>
</dbReference>
<dbReference type="Proteomes" id="UP000253083">
    <property type="component" value="Unassembled WGS sequence"/>
</dbReference>
<dbReference type="InterPro" id="IPR000297">
    <property type="entry name" value="PPIase_PpiC"/>
</dbReference>
<evidence type="ECO:0000256" key="3">
    <source>
        <dbReference type="ARBA" id="ARBA00022764"/>
    </source>
</evidence>
<accession>A0A395JJL3</accession>
<keyword evidence="10" id="KW-1185">Reference proteome</keyword>
<dbReference type="InterPro" id="IPR050280">
    <property type="entry name" value="OMP_Chaperone_SurA"/>
</dbReference>
<dbReference type="GO" id="GO:0030288">
    <property type="term" value="C:outer membrane-bounded periplasmic space"/>
    <property type="evidence" value="ECO:0007669"/>
    <property type="project" value="InterPro"/>
</dbReference>
<comment type="function">
    <text evidence="7">Chaperone involved in the correct folding and assembly of outer membrane proteins. Recognizes specific patterns of aromatic residues and the orientation of their side chains, which are found more frequently in integral outer membrane proteins. May act in both early periplasmic and late outer membrane-associated steps of protein maturation.</text>
</comment>
<dbReference type="InterPro" id="IPR023034">
    <property type="entry name" value="PPIase_SurA"/>
</dbReference>
<sequence length="420" mass="46782" precursor="true">MKLSLASAIAFIALITSLTAHSYADRVLVIVNEDVITQSEFDYRMVTVLDELKAAGQTPPPGLSQQLLETMVSDRLQVQEAQRRGIEVSDAEVQATMERFAAQQNATVAELKAQISAAGQPFGMFQESVRDSMVISRFTDYYARSRVIVPDYEIETFIAANDLDADTSEYQIARILIKNGDNAAELARQVRDEIDTGLSFQQAVLTYSEATDAQEGGVIGWRSTGQLPEIYVSALKDVQVGEVSQVLETANGYHILKLLDMKGDRTEIIQTKVRHILISSDSKVAKSQAAKKLFDLRQRINNGEDFSALARIYSDDSVSAANGGSLGWVSPGEMVPAFEETFQKLPLGEVSQPIETQFGMHILIADDRRKKNITEQMVRGRAEQILRRQRADREYKQWIRELEEGAYVEYVATPDSLVKS</sequence>
<dbReference type="OrthoDB" id="14196at2"/>
<dbReference type="InterPro" id="IPR015391">
    <property type="entry name" value="SurA_N"/>
</dbReference>
<keyword evidence="6 7" id="KW-0413">Isomerase</keyword>
<proteinExistence type="inferred from homology"/>
<dbReference type="PANTHER" id="PTHR47637:SF1">
    <property type="entry name" value="CHAPERONE SURA"/>
    <property type="match status" value="1"/>
</dbReference>
<dbReference type="Pfam" id="PF13616">
    <property type="entry name" value="Rotamase_3"/>
    <property type="match status" value="1"/>
</dbReference>
<evidence type="ECO:0000313" key="10">
    <source>
        <dbReference type="Proteomes" id="UP000253083"/>
    </source>
</evidence>
<comment type="subcellular location">
    <subcellularLocation>
        <location evidence="7">Periplasm</location>
    </subcellularLocation>
    <text evidence="7">Is capable of associating with the outer membrane.</text>
</comment>
<protein>
    <recommendedName>
        <fullName evidence="7">Chaperone SurA</fullName>
    </recommendedName>
    <alternativeName>
        <fullName evidence="7">Peptidyl-prolyl cis-trans isomerase SurA</fullName>
        <shortName evidence="7">PPIase SurA</shortName>
        <ecNumber evidence="7">5.2.1.8</ecNumber>
    </alternativeName>
    <alternativeName>
        <fullName evidence="7">Rotamase SurA</fullName>
    </alternativeName>
</protein>
<dbReference type="EC" id="5.2.1.8" evidence="7"/>
<evidence type="ECO:0000313" key="9">
    <source>
        <dbReference type="EMBL" id="RBP50912.1"/>
    </source>
</evidence>
<dbReference type="Gene3D" id="1.10.4030.10">
    <property type="entry name" value="Porin chaperone SurA, peptide-binding domain"/>
    <property type="match status" value="1"/>
</dbReference>
<keyword evidence="3 7" id="KW-0574">Periplasm</keyword>
<evidence type="ECO:0000256" key="6">
    <source>
        <dbReference type="ARBA" id="ARBA00023235"/>
    </source>
</evidence>
<dbReference type="SUPFAM" id="SSF109998">
    <property type="entry name" value="Triger factor/SurA peptide-binding domain-like"/>
    <property type="match status" value="1"/>
</dbReference>